<evidence type="ECO:0000313" key="3">
    <source>
        <dbReference type="EMBL" id="COX16672.1"/>
    </source>
</evidence>
<sequence length="83" mass="8421">MCPLNSLPGPTWQIGSVGLHRSIALEPNSGLRLDSDPPARLDGLPKTATAATLSAYAAGSGLPKLMLPNGTPATISITVAPCE</sequence>
<evidence type="ECO:0000313" key="4">
    <source>
        <dbReference type="Proteomes" id="UP000039021"/>
    </source>
</evidence>
<evidence type="ECO:0000313" key="6">
    <source>
        <dbReference type="Proteomes" id="UP000046680"/>
    </source>
</evidence>
<accession>A0A654U1M3</accession>
<evidence type="ECO:0000313" key="5">
    <source>
        <dbReference type="Proteomes" id="UP000039217"/>
    </source>
</evidence>
<dbReference type="Proteomes" id="UP000039217">
    <property type="component" value="Unassembled WGS sequence"/>
</dbReference>
<organism evidence="1 6">
    <name type="scientific">Mycobacterium tuberculosis</name>
    <dbReference type="NCBI Taxonomy" id="1773"/>
    <lineage>
        <taxon>Bacteria</taxon>
        <taxon>Bacillati</taxon>
        <taxon>Actinomycetota</taxon>
        <taxon>Actinomycetes</taxon>
        <taxon>Mycobacteriales</taxon>
        <taxon>Mycobacteriaceae</taxon>
        <taxon>Mycobacterium</taxon>
        <taxon>Mycobacterium tuberculosis complex</taxon>
    </lineage>
</organism>
<reference evidence="4 5" key="1">
    <citation type="submission" date="2015-03" db="EMBL/GenBank/DDBJ databases">
        <authorList>
            <consortium name="Pathogen Informatics"/>
        </authorList>
    </citation>
    <scope>NUCLEOTIDE SEQUENCE [LARGE SCALE GENOMIC DNA]</scope>
    <source>
        <strain evidence="1 6">C09601061</strain>
        <strain evidence="2 5">D00501624</strain>
        <strain evidence="4">N09902308</strain>
    </source>
</reference>
<dbReference type="Proteomes" id="UP000046680">
    <property type="component" value="Unassembled WGS sequence"/>
</dbReference>
<protein>
    <submittedName>
        <fullName evidence="1">Uncharacterized protein</fullName>
    </submittedName>
</protein>
<reference evidence="3" key="2">
    <citation type="submission" date="2015-03" db="EMBL/GenBank/DDBJ databases">
        <authorList>
            <consortium name="Pathogen Informatics"/>
            <person name="Murphy D."/>
        </authorList>
    </citation>
    <scope>NUCLEOTIDE SEQUENCE</scope>
    <source>
        <strain evidence="3">N09902308</strain>
    </source>
</reference>
<proteinExistence type="predicted"/>
<dbReference type="Proteomes" id="UP000039021">
    <property type="component" value="Unassembled WGS sequence"/>
</dbReference>
<name>A0A654U1M3_MYCTX</name>
<dbReference type="EMBL" id="CGCX01000705">
    <property type="protein sequence ID" value="CFR82070.1"/>
    <property type="molecule type" value="Genomic_DNA"/>
</dbReference>
<dbReference type="EMBL" id="CQQC01001033">
    <property type="protein sequence ID" value="CNV58183.1"/>
    <property type="molecule type" value="Genomic_DNA"/>
</dbReference>
<dbReference type="EMBL" id="CSBK01000258">
    <property type="protein sequence ID" value="COX16672.1"/>
    <property type="molecule type" value="Genomic_DNA"/>
</dbReference>
<evidence type="ECO:0000313" key="2">
    <source>
        <dbReference type="EMBL" id="CNV58183.1"/>
    </source>
</evidence>
<gene>
    <name evidence="1" type="ORF">ERS007657_02010</name>
    <name evidence="2" type="ORF">ERS007661_02746</name>
    <name evidence="3" type="ORF">ERS007739_00795</name>
</gene>
<evidence type="ECO:0000313" key="1">
    <source>
        <dbReference type="EMBL" id="CFR82070.1"/>
    </source>
</evidence>
<dbReference type="AlphaFoldDB" id="A0A654U1M3"/>